<protein>
    <submittedName>
        <fullName evidence="1">Uncharacterized protein</fullName>
    </submittedName>
</protein>
<proteinExistence type="predicted"/>
<comment type="caution">
    <text evidence="1">The sequence shown here is derived from an EMBL/GenBank/DDBJ whole genome shotgun (WGS) entry which is preliminary data.</text>
</comment>
<dbReference type="EMBL" id="JARJCW010000009">
    <property type="protein sequence ID" value="KAJ7220592.1"/>
    <property type="molecule type" value="Genomic_DNA"/>
</dbReference>
<dbReference type="InterPro" id="IPR032675">
    <property type="entry name" value="LRR_dom_sf"/>
</dbReference>
<dbReference type="Proteomes" id="UP001219525">
    <property type="component" value="Unassembled WGS sequence"/>
</dbReference>
<name>A0AAD6VSE4_9AGAR</name>
<evidence type="ECO:0000313" key="2">
    <source>
        <dbReference type="Proteomes" id="UP001219525"/>
    </source>
</evidence>
<organism evidence="1 2">
    <name type="scientific">Mycena pura</name>
    <dbReference type="NCBI Taxonomy" id="153505"/>
    <lineage>
        <taxon>Eukaryota</taxon>
        <taxon>Fungi</taxon>
        <taxon>Dikarya</taxon>
        <taxon>Basidiomycota</taxon>
        <taxon>Agaricomycotina</taxon>
        <taxon>Agaricomycetes</taxon>
        <taxon>Agaricomycetidae</taxon>
        <taxon>Agaricales</taxon>
        <taxon>Marasmiineae</taxon>
        <taxon>Mycenaceae</taxon>
        <taxon>Mycena</taxon>
    </lineage>
</organism>
<sequence>MISPVFPRDLEREIFETAALLYPKKIPTLLLVAHRVLVWIEPFIYRVIDTSKDPSDAIWHALQTKPASFFADNVRHLHLSVPHVDSTTGWTIERTDALLEVCPRITSFFLCGLSRWPAYAVPSILEVERMSELRRFGGHLEDLIGMATIDPGRPIFRSVTHMDILDFMSLPESERRICKSLTALPALTHLCLDGNVPVHAVQRLLQDCPHLQALVNIFNSRHFANQRMCGQVADVRFAVLIVNRDFDMALPPSFWPHVDSFIARKRRGEIKGITRPRVCFGSSLKRSSRIMLSAALAVRVQVFKILLRSSDRWICFTGVHRAPDSSSSTYMSRLSSPLSILRPQA</sequence>
<dbReference type="Gene3D" id="3.80.10.10">
    <property type="entry name" value="Ribonuclease Inhibitor"/>
    <property type="match status" value="1"/>
</dbReference>
<accession>A0AAD6VSE4</accession>
<keyword evidence="2" id="KW-1185">Reference proteome</keyword>
<reference evidence="1" key="1">
    <citation type="submission" date="2023-03" db="EMBL/GenBank/DDBJ databases">
        <title>Massive genome expansion in bonnet fungi (Mycena s.s.) driven by repeated elements and novel gene families across ecological guilds.</title>
        <authorList>
            <consortium name="Lawrence Berkeley National Laboratory"/>
            <person name="Harder C.B."/>
            <person name="Miyauchi S."/>
            <person name="Viragh M."/>
            <person name="Kuo A."/>
            <person name="Thoen E."/>
            <person name="Andreopoulos B."/>
            <person name="Lu D."/>
            <person name="Skrede I."/>
            <person name="Drula E."/>
            <person name="Henrissat B."/>
            <person name="Morin E."/>
            <person name="Kohler A."/>
            <person name="Barry K."/>
            <person name="LaButti K."/>
            <person name="Morin E."/>
            <person name="Salamov A."/>
            <person name="Lipzen A."/>
            <person name="Mereny Z."/>
            <person name="Hegedus B."/>
            <person name="Baldrian P."/>
            <person name="Stursova M."/>
            <person name="Weitz H."/>
            <person name="Taylor A."/>
            <person name="Grigoriev I.V."/>
            <person name="Nagy L.G."/>
            <person name="Martin F."/>
            <person name="Kauserud H."/>
        </authorList>
    </citation>
    <scope>NUCLEOTIDE SEQUENCE</scope>
    <source>
        <strain evidence="1">9144</strain>
    </source>
</reference>
<gene>
    <name evidence="1" type="ORF">GGX14DRAFT_514921</name>
</gene>
<dbReference type="SUPFAM" id="SSF52047">
    <property type="entry name" value="RNI-like"/>
    <property type="match status" value="1"/>
</dbReference>
<evidence type="ECO:0000313" key="1">
    <source>
        <dbReference type="EMBL" id="KAJ7220592.1"/>
    </source>
</evidence>
<dbReference type="AlphaFoldDB" id="A0AAD6VSE4"/>